<keyword evidence="4" id="KW-1185">Reference proteome</keyword>
<name>A0A8S0VZT3_CYCAE</name>
<dbReference type="Proteomes" id="UP000467700">
    <property type="component" value="Unassembled WGS sequence"/>
</dbReference>
<feature type="region of interest" description="Disordered" evidence="1">
    <location>
        <begin position="864"/>
        <end position="920"/>
    </location>
</feature>
<dbReference type="Gene3D" id="3.30.70.2760">
    <property type="match status" value="1"/>
</dbReference>
<evidence type="ECO:0000256" key="1">
    <source>
        <dbReference type="SAM" id="MobiDB-lite"/>
    </source>
</evidence>
<accession>A0A8S0VZT3</accession>
<gene>
    <name evidence="3" type="ORF">AAE3_LOCUS11415</name>
</gene>
<dbReference type="CDD" id="cd00077">
    <property type="entry name" value="HDc"/>
    <property type="match status" value="1"/>
</dbReference>
<reference evidence="3 4" key="1">
    <citation type="submission" date="2020-01" db="EMBL/GenBank/DDBJ databases">
        <authorList>
            <person name="Gupta K D."/>
        </authorList>
    </citation>
    <scope>NUCLEOTIDE SEQUENCE [LARGE SCALE GENOMIC DNA]</scope>
</reference>
<comment type="caution">
    <text evidence="3">The sequence shown here is derived from an EMBL/GenBank/DDBJ whole genome shotgun (WGS) entry which is preliminary data.</text>
</comment>
<feature type="region of interest" description="Disordered" evidence="1">
    <location>
        <begin position="486"/>
        <end position="559"/>
    </location>
</feature>
<dbReference type="OrthoDB" id="9991235at2759"/>
<dbReference type="InterPro" id="IPR050135">
    <property type="entry name" value="dGTPase-like"/>
</dbReference>
<evidence type="ECO:0000313" key="3">
    <source>
        <dbReference type="EMBL" id="CAA7269154.1"/>
    </source>
</evidence>
<dbReference type="InterPro" id="IPR006674">
    <property type="entry name" value="HD_domain"/>
</dbReference>
<feature type="compositionally biased region" description="Low complexity" evidence="1">
    <location>
        <begin position="867"/>
        <end position="878"/>
    </location>
</feature>
<dbReference type="PANTHER" id="PTHR11373:SF4">
    <property type="entry name" value="DEOXYNUCLEOSIDE TRIPHOSPHATE TRIPHOSPHOHYDROLASE SAMHD1"/>
    <property type="match status" value="1"/>
</dbReference>
<dbReference type="EMBL" id="CACVBS010000075">
    <property type="protein sequence ID" value="CAA7269154.1"/>
    <property type="molecule type" value="Genomic_DNA"/>
</dbReference>
<dbReference type="GO" id="GO:0006203">
    <property type="term" value="P:dGTP catabolic process"/>
    <property type="evidence" value="ECO:0007669"/>
    <property type="project" value="TreeGrafter"/>
</dbReference>
<dbReference type="AlphaFoldDB" id="A0A8S0VZT3"/>
<organism evidence="3 4">
    <name type="scientific">Cyclocybe aegerita</name>
    <name type="common">Black poplar mushroom</name>
    <name type="synonym">Agrocybe aegerita</name>
    <dbReference type="NCBI Taxonomy" id="1973307"/>
    <lineage>
        <taxon>Eukaryota</taxon>
        <taxon>Fungi</taxon>
        <taxon>Dikarya</taxon>
        <taxon>Basidiomycota</taxon>
        <taxon>Agaricomycotina</taxon>
        <taxon>Agaricomycetes</taxon>
        <taxon>Agaricomycetidae</taxon>
        <taxon>Agaricales</taxon>
        <taxon>Agaricineae</taxon>
        <taxon>Bolbitiaceae</taxon>
        <taxon>Cyclocybe</taxon>
    </lineage>
</organism>
<dbReference type="GO" id="GO:0008832">
    <property type="term" value="F:dGTPase activity"/>
    <property type="evidence" value="ECO:0007669"/>
    <property type="project" value="TreeGrafter"/>
</dbReference>
<evidence type="ECO:0000313" key="4">
    <source>
        <dbReference type="Proteomes" id="UP000467700"/>
    </source>
</evidence>
<feature type="domain" description="HD" evidence="2">
    <location>
        <begin position="70"/>
        <end position="203"/>
    </location>
</feature>
<evidence type="ECO:0000259" key="2">
    <source>
        <dbReference type="PROSITE" id="PS51831"/>
    </source>
</evidence>
<dbReference type="PROSITE" id="PS51831">
    <property type="entry name" value="HD"/>
    <property type="match status" value="1"/>
</dbReference>
<protein>
    <recommendedName>
        <fullName evidence="2">HD domain-containing protein</fullName>
    </recommendedName>
</protein>
<dbReference type="InterPro" id="IPR003607">
    <property type="entry name" value="HD/PDEase_dom"/>
</dbReference>
<dbReference type="Pfam" id="PF01966">
    <property type="entry name" value="HD"/>
    <property type="match status" value="1"/>
</dbReference>
<dbReference type="SMART" id="SM00471">
    <property type="entry name" value="HDc"/>
    <property type="match status" value="1"/>
</dbReference>
<feature type="compositionally biased region" description="Polar residues" evidence="1">
    <location>
        <begin position="547"/>
        <end position="559"/>
    </location>
</feature>
<dbReference type="SUPFAM" id="SSF109604">
    <property type="entry name" value="HD-domain/PDEase-like"/>
    <property type="match status" value="1"/>
</dbReference>
<dbReference type="Gene3D" id="1.10.3210.10">
    <property type="entry name" value="Hypothetical protein af1432"/>
    <property type="match status" value="1"/>
</dbReference>
<sequence>MLDHDELDQVDHPEDPPSAVLRHIKDPIHNYIPVYPLLSRFIDTKQFQRLRNIKQLGTTCYVWPGGSHTRFEHCLGVAFLARQMATHLQKSQPNLEITDRDVTCVEIAGLCHDLGHGPWSHVWDGLFIPAALPGAEWKHEDASEMMFKDMVEKNKIQIPKEDQEFVMALIAGEHSRVPHEKAFLFDIVANQRNGLDVDKFDYIHRDSHMIGEPIHLSLARLVHSARVLDDQICYDIKDANQIYEICQARFKLHKIFYNHKAAKAIEYMIIDGLMAAQPYMKIAERITDPNKFLYLTDDIMLRIESSEEPELEPARKIFDRIHERNLYKCVDYKVIDWPHRELFRANITKAAIVKEARALRLSGVSTPVLETTLGVGMEDQTDVDEMLATSASAESMMVDELEEEDVIVDFSMMHYGKKEKNPLDFVRFYSKRNMNQSQKAERGVYSNLTPQYFAEDLLRVYTKKPQFFGLVQAGYRAVLRRLGDAAPGEEGRTGLGLDLGSSQTDVAASADTDVEGDDSAQDKKADTHPQPTPPETEAPSTPRAKSLTHSRQGSMTLTLGKQGIVGSVSNVNATPFSNNCFTTVPPSFGAPPSPTRAGSVRSVKGRMKGRSQSKGAGTGGSSGKRKREEAMDDGEAEAKKKNTCRPPFRQSATSLNQLFLISPPSSLAVKKIAKIQSMPQKQLAFVSSTIASVSNHLKPHKAEAVQRIRTNGLCLIATLILSYLLPLPSVPSAVRAILSVSHYQRWSAEWVWEWLCLLEVGMISLLAYNMLEAAYALKYPRKPLPPVTSPAKPKTPATPLSTPQRSFKVLSPNTSPQVQKPFAFTPGASTSLTSASIALSSSGANKPYVQSPVSTPSRILNYTLPPSASTNTQASSTSDYLSTPSPVISAYRGRHSGTDVGRALDGSYLSRIAANEDEEN</sequence>
<feature type="region of interest" description="Disordered" evidence="1">
    <location>
        <begin position="586"/>
        <end position="648"/>
    </location>
</feature>
<dbReference type="PANTHER" id="PTHR11373">
    <property type="entry name" value="DEOXYNUCLEOSIDE TRIPHOSPHATE TRIPHOSPHOHYDROLASE"/>
    <property type="match status" value="1"/>
</dbReference>
<proteinExistence type="predicted"/>
<dbReference type="GO" id="GO:0005634">
    <property type="term" value="C:nucleus"/>
    <property type="evidence" value="ECO:0007669"/>
    <property type="project" value="TreeGrafter"/>
</dbReference>